<sequence>MHGMRRSRPWKKQSRPEKRPTLVFRPGGFLAPSEDGILLIRTNLSRGKCTPPPPDVSTRLAFRLGCRTAVRSQSRFGLRAERISSVAVLVGCSSTRVF</sequence>
<evidence type="ECO:0000313" key="2">
    <source>
        <dbReference type="EMBL" id="CAD7246819.1"/>
    </source>
</evidence>
<dbReference type="EMBL" id="CAJPEV010001248">
    <property type="protein sequence ID" value="CAG0891609.1"/>
    <property type="molecule type" value="Genomic_DNA"/>
</dbReference>
<evidence type="ECO:0000313" key="3">
    <source>
        <dbReference type="Proteomes" id="UP000677054"/>
    </source>
</evidence>
<feature type="compositionally biased region" description="Basic residues" evidence="1">
    <location>
        <begin position="1"/>
        <end position="13"/>
    </location>
</feature>
<keyword evidence="3" id="KW-1185">Reference proteome</keyword>
<proteinExistence type="predicted"/>
<gene>
    <name evidence="2" type="ORF">DSTB1V02_LOCUS6662</name>
</gene>
<accession>A0A7R8XAQ4</accession>
<dbReference type="AlphaFoldDB" id="A0A7R8XAQ4"/>
<reference evidence="2" key="1">
    <citation type="submission" date="2020-11" db="EMBL/GenBank/DDBJ databases">
        <authorList>
            <person name="Tran Van P."/>
        </authorList>
    </citation>
    <scope>NUCLEOTIDE SEQUENCE</scope>
</reference>
<feature type="region of interest" description="Disordered" evidence="1">
    <location>
        <begin position="1"/>
        <end position="25"/>
    </location>
</feature>
<name>A0A7R8XAQ4_9CRUS</name>
<evidence type="ECO:0000256" key="1">
    <source>
        <dbReference type="SAM" id="MobiDB-lite"/>
    </source>
</evidence>
<dbReference type="EMBL" id="LR900765">
    <property type="protein sequence ID" value="CAD7246819.1"/>
    <property type="molecule type" value="Genomic_DNA"/>
</dbReference>
<protein>
    <submittedName>
        <fullName evidence="2">Uncharacterized protein</fullName>
    </submittedName>
</protein>
<dbReference type="Proteomes" id="UP000677054">
    <property type="component" value="Unassembled WGS sequence"/>
</dbReference>
<organism evidence="2">
    <name type="scientific">Darwinula stevensoni</name>
    <dbReference type="NCBI Taxonomy" id="69355"/>
    <lineage>
        <taxon>Eukaryota</taxon>
        <taxon>Metazoa</taxon>
        <taxon>Ecdysozoa</taxon>
        <taxon>Arthropoda</taxon>
        <taxon>Crustacea</taxon>
        <taxon>Oligostraca</taxon>
        <taxon>Ostracoda</taxon>
        <taxon>Podocopa</taxon>
        <taxon>Podocopida</taxon>
        <taxon>Darwinulocopina</taxon>
        <taxon>Darwinuloidea</taxon>
        <taxon>Darwinulidae</taxon>
        <taxon>Darwinula</taxon>
    </lineage>
</organism>